<dbReference type="eggNOG" id="COG2085">
    <property type="taxonomic scope" value="Bacteria"/>
</dbReference>
<dbReference type="Proteomes" id="UP000007967">
    <property type="component" value="Chromosome"/>
</dbReference>
<evidence type="ECO:0000259" key="3">
    <source>
        <dbReference type="Pfam" id="PF03807"/>
    </source>
</evidence>
<reference evidence="5" key="1">
    <citation type="submission" date="2009-09" db="EMBL/GenBank/DDBJ databases">
        <title>The complete genome of Kribbella flavida DSM 17836.</title>
        <authorList>
            <consortium name="US DOE Joint Genome Institute (JGI-PGF)"/>
            <person name="Lucas S."/>
            <person name="Copeland A."/>
            <person name="Lapidus A."/>
            <person name="Glavina del Rio T."/>
            <person name="Dalin E."/>
            <person name="Tice H."/>
            <person name="Bruce D."/>
            <person name="Goodwin L."/>
            <person name="Pitluck S."/>
            <person name="Kyrpides N."/>
            <person name="Mavromatis K."/>
            <person name="Ivanova N."/>
            <person name="Saunders E."/>
            <person name="Brettin T."/>
            <person name="Detter J.C."/>
            <person name="Han C."/>
            <person name="Larimer F."/>
            <person name="Land M."/>
            <person name="Hauser L."/>
            <person name="Markowitz V."/>
            <person name="Cheng J.-F."/>
            <person name="Hugenholtz P."/>
            <person name="Woyke T."/>
            <person name="Wu D."/>
            <person name="Pukall R."/>
            <person name="Klenk H.-P."/>
            <person name="Eisen J.A."/>
        </authorList>
    </citation>
    <scope>NUCLEOTIDE SEQUENCE [LARGE SCALE GENOMIC DNA]</scope>
    <source>
        <strain evidence="5">DSM 17836 / JCM 10339 / NBRC 14399</strain>
    </source>
</reference>
<dbReference type="EMBL" id="CP001736">
    <property type="protein sequence ID" value="ADB30231.1"/>
    <property type="molecule type" value="Genomic_DNA"/>
</dbReference>
<dbReference type="GO" id="GO:0052851">
    <property type="term" value="F:ferric-chelate reductase (NADPH) activity"/>
    <property type="evidence" value="ECO:0007669"/>
    <property type="project" value="TreeGrafter"/>
</dbReference>
<dbReference type="KEGG" id="kfl:Kfla_1127"/>
<organism evidence="4 5">
    <name type="scientific">Kribbella flavida (strain DSM 17836 / JCM 10339 / NBRC 14399)</name>
    <dbReference type="NCBI Taxonomy" id="479435"/>
    <lineage>
        <taxon>Bacteria</taxon>
        <taxon>Bacillati</taxon>
        <taxon>Actinomycetota</taxon>
        <taxon>Actinomycetes</taxon>
        <taxon>Propionibacteriales</taxon>
        <taxon>Kribbellaceae</taxon>
        <taxon>Kribbella</taxon>
    </lineage>
</organism>
<dbReference type="Pfam" id="PF03807">
    <property type="entry name" value="F420_oxidored"/>
    <property type="match status" value="1"/>
</dbReference>
<evidence type="ECO:0000313" key="5">
    <source>
        <dbReference type="Proteomes" id="UP000007967"/>
    </source>
</evidence>
<dbReference type="GO" id="GO:0008823">
    <property type="term" value="F:cupric reductase (NADH) activity"/>
    <property type="evidence" value="ECO:0007669"/>
    <property type="project" value="TreeGrafter"/>
</dbReference>
<accession>D2Q2Q0</accession>
<dbReference type="InterPro" id="IPR028939">
    <property type="entry name" value="P5C_Rdtase_cat_N"/>
</dbReference>
<dbReference type="PANTHER" id="PTHR14239:SF0">
    <property type="entry name" value="F420-DEPENDENT NADP REDUCTASE"/>
    <property type="match status" value="1"/>
</dbReference>
<dbReference type="STRING" id="479435.Kfla_1127"/>
<keyword evidence="1" id="KW-0560">Oxidoreductase</keyword>
<evidence type="ECO:0000256" key="1">
    <source>
        <dbReference type="ARBA" id="ARBA00023002"/>
    </source>
</evidence>
<dbReference type="PANTHER" id="PTHR14239">
    <property type="entry name" value="DUDULIN-RELATED"/>
    <property type="match status" value="1"/>
</dbReference>
<protein>
    <submittedName>
        <fullName evidence="4">NADP oxidoreductase coenzyme F420-dependent</fullName>
    </submittedName>
</protein>
<dbReference type="HOGENOM" id="CLU_076368_0_2_11"/>
<dbReference type="GO" id="GO:0005886">
    <property type="term" value="C:plasma membrane"/>
    <property type="evidence" value="ECO:0007669"/>
    <property type="project" value="TreeGrafter"/>
</dbReference>
<dbReference type="InterPro" id="IPR051267">
    <property type="entry name" value="STEAP_metalloreductase"/>
</dbReference>
<dbReference type="GO" id="GO:0015677">
    <property type="term" value="P:copper ion import"/>
    <property type="evidence" value="ECO:0007669"/>
    <property type="project" value="TreeGrafter"/>
</dbReference>
<keyword evidence="5" id="KW-1185">Reference proteome</keyword>
<feature type="region of interest" description="Disordered" evidence="2">
    <location>
        <begin position="194"/>
        <end position="214"/>
    </location>
</feature>
<feature type="domain" description="Pyrroline-5-carboxylate reductase catalytic N-terminal" evidence="3">
    <location>
        <begin position="7"/>
        <end position="95"/>
    </location>
</feature>
<reference evidence="4 5" key="2">
    <citation type="journal article" date="2010" name="Stand. Genomic Sci.">
        <title>Complete genome sequence of Kribbella flavida type strain (IFO 14399).</title>
        <authorList>
            <person name="Pukall R."/>
            <person name="Lapidus A."/>
            <person name="Glavina Del Rio T."/>
            <person name="Copeland A."/>
            <person name="Tice H."/>
            <person name="Cheng J.-F."/>
            <person name="Lucas S."/>
            <person name="Chen F."/>
            <person name="Nolan M."/>
            <person name="LaButti K."/>
            <person name="Pati A."/>
            <person name="Ivanova N."/>
            <person name="Mavrommatis K."/>
            <person name="Mikhailova N."/>
            <person name="Pitluck S."/>
            <person name="Bruce D."/>
            <person name="Goodwin L."/>
            <person name="Land M."/>
            <person name="Hauser L."/>
            <person name="Chang Y.-J."/>
            <person name="Jeffries C.D."/>
            <person name="Chen A."/>
            <person name="Palaniappan K."/>
            <person name="Chain P."/>
            <person name="Rohde M."/>
            <person name="Goeker M."/>
            <person name="Bristow J."/>
            <person name="Eisen J.A."/>
            <person name="Markowitz V."/>
            <person name="Hugenholtz P."/>
            <person name="Kyrpides N.C."/>
            <person name="Klenk H.-P."/>
            <person name="Brettin T."/>
        </authorList>
    </citation>
    <scope>NUCLEOTIDE SEQUENCE [LARGE SCALE GENOMIC DNA]</scope>
    <source>
        <strain evidence="5">DSM 17836 / JCM 10339 / NBRC 14399</strain>
    </source>
</reference>
<gene>
    <name evidence="4" type="ordered locus">Kfla_1127</name>
</gene>
<evidence type="ECO:0000313" key="4">
    <source>
        <dbReference type="EMBL" id="ADB30231.1"/>
    </source>
</evidence>
<proteinExistence type="predicted"/>
<name>D2Q2Q0_KRIFD</name>
<dbReference type="AlphaFoldDB" id="D2Q2Q0"/>
<dbReference type="Gene3D" id="3.40.50.720">
    <property type="entry name" value="NAD(P)-binding Rossmann-like Domain"/>
    <property type="match status" value="1"/>
</dbReference>
<sequence length="214" mass="22211">MGAMKTLGILGAGNLGSQVARAAVAAGLSVVIANARGPESLAELVAELGPAARAADPAEAAEAADLVILCTPLNAYPDLPADQLAGKVLVDATNYYPEFFGAIPELDTRSETTSEFLQSRLPRSIVIKGLNNLGAADLTTDGQPAGSADRRALAVAGDDQDAKSQVVSLIDTLGFDVIDAGALSEGWRFERDQPAYGTRRDADQMRTALSQATR</sequence>
<dbReference type="SUPFAM" id="SSF51735">
    <property type="entry name" value="NAD(P)-binding Rossmann-fold domains"/>
    <property type="match status" value="1"/>
</dbReference>
<dbReference type="InterPro" id="IPR036291">
    <property type="entry name" value="NAD(P)-bd_dom_sf"/>
</dbReference>
<evidence type="ECO:0000256" key="2">
    <source>
        <dbReference type="SAM" id="MobiDB-lite"/>
    </source>
</evidence>
<feature type="compositionally biased region" description="Basic and acidic residues" evidence="2">
    <location>
        <begin position="194"/>
        <end position="204"/>
    </location>
</feature>